<protein>
    <recommendedName>
        <fullName evidence="3">NADH-ubiquinone oxidoreductase chain 1</fullName>
    </recommendedName>
    <alternativeName>
        <fullName evidence="7">NADH dehydrogenase subunit 1</fullName>
    </alternativeName>
</protein>
<evidence type="ECO:0000313" key="11">
    <source>
        <dbReference type="Proteomes" id="UP000694383"/>
    </source>
</evidence>
<dbReference type="Pfam" id="PF00146">
    <property type="entry name" value="NADHdh"/>
    <property type="match status" value="1"/>
</dbReference>
<keyword evidence="5 9" id="KW-1133">Transmembrane helix</keyword>
<keyword evidence="6 9" id="KW-0472">Membrane</keyword>
<dbReference type="InterPro" id="IPR001694">
    <property type="entry name" value="NADH_UbQ_OxRdtase_su1/FPO"/>
</dbReference>
<evidence type="ECO:0000256" key="8">
    <source>
        <dbReference type="RuleBase" id="RU000471"/>
    </source>
</evidence>
<dbReference type="PANTHER" id="PTHR11432:SF3">
    <property type="entry name" value="NADH-UBIQUINONE OXIDOREDUCTASE CHAIN 1"/>
    <property type="match status" value="1"/>
</dbReference>
<proteinExistence type="inferred from homology"/>
<evidence type="ECO:0000256" key="3">
    <source>
        <dbReference type="ARBA" id="ARBA00021009"/>
    </source>
</evidence>
<evidence type="ECO:0000256" key="4">
    <source>
        <dbReference type="ARBA" id="ARBA00022692"/>
    </source>
</evidence>
<keyword evidence="8" id="KW-0520">NAD</keyword>
<reference evidence="10" key="2">
    <citation type="submission" date="2025-09" db="UniProtKB">
        <authorList>
            <consortium name="Ensembl"/>
        </authorList>
    </citation>
    <scope>IDENTIFICATION</scope>
</reference>
<dbReference type="GeneTree" id="ENSGT01110000271684"/>
<dbReference type="Proteomes" id="UP000694383">
    <property type="component" value="Unplaced"/>
</dbReference>
<feature type="transmembrane region" description="Helical" evidence="9">
    <location>
        <begin position="6"/>
        <end position="27"/>
    </location>
</feature>
<keyword evidence="4 8" id="KW-0812">Transmembrane</keyword>
<evidence type="ECO:0000256" key="6">
    <source>
        <dbReference type="ARBA" id="ARBA00023136"/>
    </source>
</evidence>
<reference evidence="10" key="1">
    <citation type="submission" date="2025-08" db="UniProtKB">
        <authorList>
            <consortium name="Ensembl"/>
        </authorList>
    </citation>
    <scope>IDENTIFICATION</scope>
</reference>
<evidence type="ECO:0000256" key="7">
    <source>
        <dbReference type="ARBA" id="ARBA00031024"/>
    </source>
</evidence>
<comment type="similarity">
    <text evidence="2 8">Belongs to the complex I subunit 1 family.</text>
</comment>
<evidence type="ECO:0000256" key="2">
    <source>
        <dbReference type="ARBA" id="ARBA00010535"/>
    </source>
</evidence>
<name>A0A8C7WSQ6_9TELE</name>
<dbReference type="GO" id="GO:0005743">
    <property type="term" value="C:mitochondrial inner membrane"/>
    <property type="evidence" value="ECO:0007669"/>
    <property type="project" value="UniProtKB-SubCell"/>
</dbReference>
<dbReference type="AlphaFoldDB" id="A0A8C7WSQ6"/>
<evidence type="ECO:0000256" key="1">
    <source>
        <dbReference type="ARBA" id="ARBA00004141"/>
    </source>
</evidence>
<dbReference type="GO" id="GO:0009060">
    <property type="term" value="P:aerobic respiration"/>
    <property type="evidence" value="ECO:0007669"/>
    <property type="project" value="TreeGrafter"/>
</dbReference>
<dbReference type="PANTHER" id="PTHR11432">
    <property type="entry name" value="NADH DEHYDROGENASE SUBUNIT 1"/>
    <property type="match status" value="1"/>
</dbReference>
<organism evidence="10 11">
    <name type="scientific">Oryzias sinensis</name>
    <name type="common">Chinese medaka</name>
    <dbReference type="NCBI Taxonomy" id="183150"/>
    <lineage>
        <taxon>Eukaryota</taxon>
        <taxon>Metazoa</taxon>
        <taxon>Chordata</taxon>
        <taxon>Craniata</taxon>
        <taxon>Vertebrata</taxon>
        <taxon>Euteleostomi</taxon>
        <taxon>Actinopterygii</taxon>
        <taxon>Neopterygii</taxon>
        <taxon>Teleostei</taxon>
        <taxon>Neoteleostei</taxon>
        <taxon>Acanthomorphata</taxon>
        <taxon>Ovalentaria</taxon>
        <taxon>Atherinomorphae</taxon>
        <taxon>Beloniformes</taxon>
        <taxon>Adrianichthyidae</taxon>
        <taxon>Oryziinae</taxon>
        <taxon>Oryzias</taxon>
    </lineage>
</organism>
<dbReference type="GO" id="GO:0003954">
    <property type="term" value="F:NADH dehydrogenase activity"/>
    <property type="evidence" value="ECO:0007669"/>
    <property type="project" value="TreeGrafter"/>
</dbReference>
<keyword evidence="11" id="KW-1185">Reference proteome</keyword>
<sequence>LTTPISLALFLVVFVIFMLKIAFIVLMERKAMGYSQLRKGPKKVGFCGLFQRFADFLKLVSKMKVRSLQKMLVLGIKDSILGVLNVFSLHRLNKIVRLLTLR</sequence>
<evidence type="ECO:0000313" key="10">
    <source>
        <dbReference type="Ensembl" id="ENSOSIP00000002810.1"/>
    </source>
</evidence>
<comment type="subcellular location">
    <subcellularLocation>
        <location evidence="1">Membrane</location>
        <topology evidence="1">Multi-pass membrane protein</topology>
    </subcellularLocation>
    <subcellularLocation>
        <location evidence="8">Mitochondrion inner membrane</location>
        <topology evidence="8">Multi-pass membrane protein</topology>
    </subcellularLocation>
</comment>
<evidence type="ECO:0000256" key="9">
    <source>
        <dbReference type="SAM" id="Phobius"/>
    </source>
</evidence>
<accession>A0A8C7WSQ6</accession>
<dbReference type="Ensembl" id="ENSOSIT00000003016.1">
    <property type="protein sequence ID" value="ENSOSIP00000002810.1"/>
    <property type="gene ID" value="ENSOSIG00000001757.1"/>
</dbReference>
<evidence type="ECO:0000256" key="5">
    <source>
        <dbReference type="ARBA" id="ARBA00022989"/>
    </source>
</evidence>